<dbReference type="PANTHER" id="PTHR13031">
    <property type="entry name" value="RIBONUCLEASE P SUBUNIT P30"/>
    <property type="match status" value="1"/>
</dbReference>
<feature type="non-terminal residue" evidence="5">
    <location>
        <position position="797"/>
    </location>
</feature>
<dbReference type="GO" id="GO:0005655">
    <property type="term" value="C:nucleolar ribonuclease P complex"/>
    <property type="evidence" value="ECO:0007669"/>
    <property type="project" value="TreeGrafter"/>
</dbReference>
<comment type="similarity">
    <text evidence="2">Belongs to the eukaryotic/archaeal RNase P protein component 3 family.</text>
</comment>
<evidence type="ECO:0000256" key="1">
    <source>
        <dbReference type="ARBA" id="ARBA00004123"/>
    </source>
</evidence>
<name>A0A843WYN3_COLES</name>
<dbReference type="AlphaFoldDB" id="A0A843WYN3"/>
<dbReference type="Gene3D" id="3.20.20.140">
    <property type="entry name" value="Metal-dependent hydrolases"/>
    <property type="match status" value="2"/>
</dbReference>
<keyword evidence="6" id="KW-1185">Reference proteome</keyword>
<dbReference type="InterPro" id="IPR016195">
    <property type="entry name" value="Pol/histidinol_Pase-like"/>
</dbReference>
<evidence type="ECO:0000313" key="6">
    <source>
        <dbReference type="Proteomes" id="UP000652761"/>
    </source>
</evidence>
<dbReference type="GO" id="GO:0008033">
    <property type="term" value="P:tRNA processing"/>
    <property type="evidence" value="ECO:0007669"/>
    <property type="project" value="UniProtKB-KW"/>
</dbReference>
<protein>
    <submittedName>
        <fullName evidence="5">Uncharacterized protein</fullName>
    </submittedName>
</protein>
<dbReference type="Proteomes" id="UP000652761">
    <property type="component" value="Unassembled WGS sequence"/>
</dbReference>
<feature type="compositionally biased region" description="Basic and acidic residues" evidence="4">
    <location>
        <begin position="541"/>
        <end position="557"/>
    </location>
</feature>
<dbReference type="SUPFAM" id="SSF89550">
    <property type="entry name" value="PHP domain-like"/>
    <property type="match status" value="2"/>
</dbReference>
<organism evidence="5 6">
    <name type="scientific">Colocasia esculenta</name>
    <name type="common">Wild taro</name>
    <name type="synonym">Arum esculentum</name>
    <dbReference type="NCBI Taxonomy" id="4460"/>
    <lineage>
        <taxon>Eukaryota</taxon>
        <taxon>Viridiplantae</taxon>
        <taxon>Streptophyta</taxon>
        <taxon>Embryophyta</taxon>
        <taxon>Tracheophyta</taxon>
        <taxon>Spermatophyta</taxon>
        <taxon>Magnoliopsida</taxon>
        <taxon>Liliopsida</taxon>
        <taxon>Araceae</taxon>
        <taxon>Aroideae</taxon>
        <taxon>Colocasieae</taxon>
        <taxon>Colocasia</taxon>
    </lineage>
</organism>
<keyword evidence="3" id="KW-0819">tRNA processing</keyword>
<evidence type="ECO:0000256" key="2">
    <source>
        <dbReference type="ARBA" id="ARBA00007331"/>
    </source>
</evidence>
<dbReference type="EMBL" id="NMUH01004296">
    <property type="protein sequence ID" value="MQM09124.1"/>
    <property type="molecule type" value="Genomic_DNA"/>
</dbReference>
<dbReference type="OrthoDB" id="17948at2759"/>
<gene>
    <name evidence="5" type="ORF">Taro_041994</name>
</gene>
<feature type="compositionally biased region" description="Polar residues" evidence="4">
    <location>
        <begin position="528"/>
        <end position="540"/>
    </location>
</feature>
<comment type="subcellular location">
    <subcellularLocation>
        <location evidence="1">Nucleus</location>
    </subcellularLocation>
</comment>
<feature type="compositionally biased region" description="Pro residues" evidence="4">
    <location>
        <begin position="742"/>
        <end position="758"/>
    </location>
</feature>
<dbReference type="Pfam" id="PF01876">
    <property type="entry name" value="RNase_P_p30"/>
    <property type="match status" value="2"/>
</dbReference>
<accession>A0A843WYN3</accession>
<evidence type="ECO:0000256" key="3">
    <source>
        <dbReference type="ARBA" id="ARBA00022694"/>
    </source>
</evidence>
<feature type="region of interest" description="Disordered" evidence="4">
    <location>
        <begin position="716"/>
        <end position="758"/>
    </location>
</feature>
<comment type="caution">
    <text evidence="5">The sequence shown here is derived from an EMBL/GenBank/DDBJ whole genome shotgun (WGS) entry which is preliminary data.</text>
</comment>
<proteinExistence type="inferred from homology"/>
<feature type="region of interest" description="Disordered" evidence="4">
    <location>
        <begin position="504"/>
        <end position="557"/>
    </location>
</feature>
<dbReference type="GO" id="GO:0003723">
    <property type="term" value="F:RNA binding"/>
    <property type="evidence" value="ECO:0007669"/>
    <property type="project" value="TreeGrafter"/>
</dbReference>
<evidence type="ECO:0000256" key="4">
    <source>
        <dbReference type="SAM" id="MobiDB-lite"/>
    </source>
</evidence>
<reference evidence="5" key="1">
    <citation type="submission" date="2017-07" db="EMBL/GenBank/DDBJ databases">
        <title>Taro Niue Genome Assembly and Annotation.</title>
        <authorList>
            <person name="Atibalentja N."/>
            <person name="Keating K."/>
            <person name="Fields C.J."/>
        </authorList>
    </citation>
    <scope>NUCLEOTIDE SEQUENCE</scope>
    <source>
        <strain evidence="5">Niue_2</strain>
        <tissue evidence="5">Leaf</tissue>
    </source>
</reference>
<dbReference type="InterPro" id="IPR002738">
    <property type="entry name" value="RNase_P_p30"/>
</dbReference>
<dbReference type="PANTHER" id="PTHR13031:SF0">
    <property type="entry name" value="RIBONUCLEASE P PROTEIN SUBUNIT P30"/>
    <property type="match status" value="1"/>
</dbReference>
<evidence type="ECO:0000313" key="5">
    <source>
        <dbReference type="EMBL" id="MQM09124.1"/>
    </source>
</evidence>
<sequence length="797" mass="87484">MVFFDLNVPYLERDRLATASSQASAATKAGRLKVVVKAMEIGYTGVAYNRTVKGVVSEADRCKIPPLPLSSLLNAAPALAAAATFHRELLGVPLASPFRQYTRLTVAVDSALGAASLHPGNAVLRTYHLVAARPLNQAAFDQACKVSEVDLIAIDFSQKLPFRLKLSMVKAAIKRGVYFEVNYSPLISDVHTRRQTLSNAKVAWTWGPHSHASSGEVGSRRTYLHLHVLAALLGLLVDWTRGKNLILSSGTSNINEVRGPYDVINLASLLGLSMERAKVAISRNCRSLLNNALRRKQCYKEAIRVEKIIPSQCLDRKEPWFFDWGKWDPISSGEGDLPALDDIAKFLSASGQGPKSYSEINFDAVSDVVQFDRMFNKKDLASLDDGGPLLPVPNECEPSASVNEASCQEKLEVIVEDEILSTATPLEREVPDNESDLAPPPDFVRLLPSDEASDPVETPSLGNMFDVTYPGYEQLCSGNLLNIYNPAKKIELPSVDDSVQFLTLPENPVPSGVSDSEAKSPGGDDSISVDTHTDVTSSRDLISDTKSEVSPQDKERPSINLMEIDHPPFSTKDAVSVNELFHSQNMPEIQVLQRAQNLEKDPFVNTYDTPFQQDFAESEMAGEDDRATLSNWTRFPKSSDTKVPDQSDAVSLINHIRSNDILVDTELDGEVSVAGIDSQQGKLKLGEKLKRKPRHPGLPLLSRHFMHHLPFKKKAVHSKRSRKNIMSSSDGAPHRDGKAPASPVPPSPPVPLAPQALPSPPPFSPDFWNGFYMGWRMALAKASRLYGRKGLTNIHPE</sequence>